<feature type="domain" description="LTD" evidence="1">
    <location>
        <begin position="53"/>
        <end position="192"/>
    </location>
</feature>
<dbReference type="PROSITE" id="PS51841">
    <property type="entry name" value="LTD"/>
    <property type="match status" value="1"/>
</dbReference>
<organism evidence="2 3">
    <name type="scientific">Candidatus Nomurabacteria bacterium RIFCSPLOWO2_01_FULL_40_18</name>
    <dbReference type="NCBI Taxonomy" id="1801773"/>
    <lineage>
        <taxon>Bacteria</taxon>
        <taxon>Candidatus Nomuraibacteriota</taxon>
    </lineage>
</organism>
<gene>
    <name evidence="2" type="ORF">A3A03_00200</name>
</gene>
<reference evidence="2 3" key="1">
    <citation type="journal article" date="2016" name="Nat. Commun.">
        <title>Thousands of microbial genomes shed light on interconnected biogeochemical processes in an aquifer system.</title>
        <authorList>
            <person name="Anantharaman K."/>
            <person name="Brown C.T."/>
            <person name="Hug L.A."/>
            <person name="Sharon I."/>
            <person name="Castelle C.J."/>
            <person name="Probst A.J."/>
            <person name="Thomas B.C."/>
            <person name="Singh A."/>
            <person name="Wilkins M.J."/>
            <person name="Karaoz U."/>
            <person name="Brodie E.L."/>
            <person name="Williams K.H."/>
            <person name="Hubbard S.S."/>
            <person name="Banfield J.F."/>
        </authorList>
    </citation>
    <scope>NUCLEOTIDE SEQUENCE [LARGE SCALE GENOMIC DNA]</scope>
</reference>
<evidence type="ECO:0000313" key="3">
    <source>
        <dbReference type="Proteomes" id="UP000176629"/>
    </source>
</evidence>
<sequence length="289" mass="31683">MKRFLLISGSLIVLAGVGIYLEKHNNSTPSTNEKGAMLASSASAIPITSCSFETGEQPVHSRVVINEIAWMGSKDSANNEWLELKNILPETVDIHGWRLIDRSEKIKITLGSSASITSGGLYLLGRGQGNVADAKVDVVYKGALRNGGESLRLFDRDCHLIDEILADAGWPAGNNTGKYTMERDSKTFTWHTSKVPGGTPKQENTHPIAKIAVIQMSKPNTTPSPTIPSGTITCETWCTSSYNSSKYYYCKNDSAWKTLSLNYFKSFPTKEALLTEYPSRILHDASLCK</sequence>
<dbReference type="InterPro" id="IPR001322">
    <property type="entry name" value="Lamin_tail_dom"/>
</dbReference>
<evidence type="ECO:0000313" key="2">
    <source>
        <dbReference type="EMBL" id="OGI94699.1"/>
    </source>
</evidence>
<dbReference type="EMBL" id="MFUX01000013">
    <property type="protein sequence ID" value="OGI94699.1"/>
    <property type="molecule type" value="Genomic_DNA"/>
</dbReference>
<dbReference type="Pfam" id="PF00932">
    <property type="entry name" value="LTD"/>
    <property type="match status" value="1"/>
</dbReference>
<dbReference type="SUPFAM" id="SSF74853">
    <property type="entry name" value="Lamin A/C globular tail domain"/>
    <property type="match status" value="1"/>
</dbReference>
<dbReference type="Gene3D" id="2.60.40.1260">
    <property type="entry name" value="Lamin Tail domain"/>
    <property type="match status" value="1"/>
</dbReference>
<name>A0A1F6XKK2_9BACT</name>
<dbReference type="Proteomes" id="UP000176629">
    <property type="component" value="Unassembled WGS sequence"/>
</dbReference>
<comment type="caution">
    <text evidence="2">The sequence shown here is derived from an EMBL/GenBank/DDBJ whole genome shotgun (WGS) entry which is preliminary data.</text>
</comment>
<dbReference type="InterPro" id="IPR036415">
    <property type="entry name" value="Lamin_tail_dom_sf"/>
</dbReference>
<protein>
    <recommendedName>
        <fullName evidence="1">LTD domain-containing protein</fullName>
    </recommendedName>
</protein>
<accession>A0A1F6XKK2</accession>
<dbReference type="AlphaFoldDB" id="A0A1F6XKK2"/>
<proteinExistence type="predicted"/>
<dbReference type="STRING" id="1801773.A3A03_00200"/>
<evidence type="ECO:0000259" key="1">
    <source>
        <dbReference type="PROSITE" id="PS51841"/>
    </source>
</evidence>